<keyword evidence="11" id="KW-0238">DNA-binding</keyword>
<dbReference type="Pfam" id="PF06733">
    <property type="entry name" value="DEAD_2"/>
    <property type="match status" value="1"/>
</dbReference>
<dbReference type="Gene3D" id="3.40.50.300">
    <property type="entry name" value="P-loop containing nucleotide triphosphate hydrolases"/>
    <property type="match status" value="2"/>
</dbReference>
<keyword evidence="12" id="KW-0234">DNA repair</keyword>
<dbReference type="InterPro" id="IPR006555">
    <property type="entry name" value="ATP-dep_Helicase_C"/>
</dbReference>
<gene>
    <name evidence="18" type="ORF">M8332_05690</name>
</gene>
<evidence type="ECO:0000256" key="1">
    <source>
        <dbReference type="ARBA" id="ARBA00001966"/>
    </source>
</evidence>
<dbReference type="InterPro" id="IPR027417">
    <property type="entry name" value="P-loop_NTPase"/>
</dbReference>
<dbReference type="SMART" id="SM00487">
    <property type="entry name" value="DEXDc"/>
    <property type="match status" value="1"/>
</dbReference>
<accession>A0ABY5C4V7</accession>
<keyword evidence="3" id="KW-0479">Metal-binding</keyword>
<comment type="catalytic activity">
    <reaction evidence="16">
        <text>ATP + H2O = ADP + phosphate + H(+)</text>
        <dbReference type="Rhea" id="RHEA:13065"/>
        <dbReference type="ChEBI" id="CHEBI:15377"/>
        <dbReference type="ChEBI" id="CHEBI:15378"/>
        <dbReference type="ChEBI" id="CHEBI:30616"/>
        <dbReference type="ChEBI" id="CHEBI:43474"/>
        <dbReference type="ChEBI" id="CHEBI:456216"/>
        <dbReference type="EC" id="5.6.2.3"/>
    </reaction>
</comment>
<keyword evidence="10" id="KW-0411">Iron-sulfur</keyword>
<evidence type="ECO:0000256" key="12">
    <source>
        <dbReference type="ARBA" id="ARBA00023204"/>
    </source>
</evidence>
<keyword evidence="13" id="KW-0413">Isomerase</keyword>
<dbReference type="SUPFAM" id="SSF52540">
    <property type="entry name" value="P-loop containing nucleoside triphosphate hydrolases"/>
    <property type="match status" value="2"/>
</dbReference>
<dbReference type="SMART" id="SM00491">
    <property type="entry name" value="HELICc2"/>
    <property type="match status" value="1"/>
</dbReference>
<dbReference type="InterPro" id="IPR010614">
    <property type="entry name" value="RAD3-like_helicase_DEAD"/>
</dbReference>
<dbReference type="GO" id="GO:0004386">
    <property type="term" value="F:helicase activity"/>
    <property type="evidence" value="ECO:0007669"/>
    <property type="project" value="UniProtKB-KW"/>
</dbReference>
<feature type="domain" description="Helicase ATP-binding" evidence="17">
    <location>
        <begin position="179"/>
        <end position="427"/>
    </location>
</feature>
<dbReference type="InterPro" id="IPR006554">
    <property type="entry name" value="Helicase-like_DEXD_c2"/>
</dbReference>
<dbReference type="PROSITE" id="PS51193">
    <property type="entry name" value="HELICASE_ATP_BIND_2"/>
    <property type="match status" value="1"/>
</dbReference>
<evidence type="ECO:0000256" key="5">
    <source>
        <dbReference type="ARBA" id="ARBA00022763"/>
    </source>
</evidence>
<evidence type="ECO:0000256" key="11">
    <source>
        <dbReference type="ARBA" id="ARBA00023125"/>
    </source>
</evidence>
<evidence type="ECO:0000256" key="10">
    <source>
        <dbReference type="ARBA" id="ARBA00023014"/>
    </source>
</evidence>
<evidence type="ECO:0000256" key="7">
    <source>
        <dbReference type="ARBA" id="ARBA00022806"/>
    </source>
</evidence>
<dbReference type="EC" id="5.6.2.3" evidence="15"/>
<keyword evidence="2" id="KW-0004">4Fe-4S</keyword>
<organism evidence="18 19">
    <name type="scientific">Fructilactobacillus ixorae</name>
    <dbReference type="NCBI Taxonomy" id="1750535"/>
    <lineage>
        <taxon>Bacteria</taxon>
        <taxon>Bacillati</taxon>
        <taxon>Bacillota</taxon>
        <taxon>Bacilli</taxon>
        <taxon>Lactobacillales</taxon>
        <taxon>Lactobacillaceae</taxon>
        <taxon>Fructilactobacillus</taxon>
    </lineage>
</organism>
<dbReference type="InterPro" id="IPR011604">
    <property type="entry name" value="PDDEXK-like_dom_sf"/>
</dbReference>
<dbReference type="InterPro" id="IPR014001">
    <property type="entry name" value="Helicase_ATP-bd"/>
</dbReference>
<name>A0ABY5C4V7_9LACO</name>
<keyword evidence="8" id="KW-0067">ATP-binding</keyword>
<dbReference type="Gene3D" id="3.90.320.10">
    <property type="match status" value="1"/>
</dbReference>
<evidence type="ECO:0000256" key="8">
    <source>
        <dbReference type="ARBA" id="ARBA00022840"/>
    </source>
</evidence>
<evidence type="ECO:0000313" key="19">
    <source>
        <dbReference type="Proteomes" id="UP001057532"/>
    </source>
</evidence>
<evidence type="ECO:0000256" key="9">
    <source>
        <dbReference type="ARBA" id="ARBA00023004"/>
    </source>
</evidence>
<dbReference type="EMBL" id="CP097478">
    <property type="protein sequence ID" value="USS93089.1"/>
    <property type="molecule type" value="Genomic_DNA"/>
</dbReference>
<dbReference type="Proteomes" id="UP001057532">
    <property type="component" value="Chromosome"/>
</dbReference>
<evidence type="ECO:0000256" key="15">
    <source>
        <dbReference type="ARBA" id="ARBA00044969"/>
    </source>
</evidence>
<evidence type="ECO:0000256" key="13">
    <source>
        <dbReference type="ARBA" id="ARBA00023235"/>
    </source>
</evidence>
<evidence type="ECO:0000256" key="14">
    <source>
        <dbReference type="ARBA" id="ARBA00038058"/>
    </source>
</evidence>
<evidence type="ECO:0000256" key="6">
    <source>
        <dbReference type="ARBA" id="ARBA00022801"/>
    </source>
</evidence>
<comment type="cofactor">
    <cofactor evidence="1">
        <name>[4Fe-4S] cluster</name>
        <dbReference type="ChEBI" id="CHEBI:49883"/>
    </cofactor>
</comment>
<keyword evidence="7 18" id="KW-0347">Helicase</keyword>
<keyword evidence="5" id="KW-0227">DNA damage</keyword>
<dbReference type="Pfam" id="PF00270">
    <property type="entry name" value="DEAD"/>
    <property type="match status" value="1"/>
</dbReference>
<comment type="similarity">
    <text evidence="14">Belongs to the helicase family. DinG subfamily.</text>
</comment>
<dbReference type="PANTHER" id="PTHR11472:SF34">
    <property type="entry name" value="REGULATOR OF TELOMERE ELONGATION HELICASE 1"/>
    <property type="match status" value="1"/>
</dbReference>
<dbReference type="RefSeq" id="WP_252779859.1">
    <property type="nucleotide sequence ID" value="NZ_CP097478.1"/>
</dbReference>
<evidence type="ECO:0000256" key="3">
    <source>
        <dbReference type="ARBA" id="ARBA00022723"/>
    </source>
</evidence>
<keyword evidence="6" id="KW-0378">Hydrolase</keyword>
<evidence type="ECO:0000256" key="2">
    <source>
        <dbReference type="ARBA" id="ARBA00022485"/>
    </source>
</evidence>
<keyword evidence="9" id="KW-0408">Iron</keyword>
<evidence type="ECO:0000259" key="17">
    <source>
        <dbReference type="PROSITE" id="PS51193"/>
    </source>
</evidence>
<dbReference type="InterPro" id="IPR042493">
    <property type="entry name" value="XPD_DNA_FeS"/>
</dbReference>
<dbReference type="InterPro" id="IPR011545">
    <property type="entry name" value="DEAD/DEAH_box_helicase_dom"/>
</dbReference>
<sequence>MQTVGVRELVGFMLRSGDLNSALSSFNTPQAGARIHQRLQRKRPQAYQAEYALQTEVTCAGDPLLIHGRADGAILHETSAELEEIKSSDVEFSQLPANQLTLYWGQVKLYAALLMRKQPQLTQVTMTLTYVQTPDEITTQTEQLIERDAALNFLTSIVNEYGEWRKLQQRLASERQQSAQTLTFPFPAYRAGQRELAAAVYKAAVRGKQLLAEAPTGTGKTISTLFPAIKAFATTPLERIFYLTAKQSTRRVAEAALDQLRQHGLRLKSITLTAKEQIQFLEEQTLPPEENPYFLGYYDRLKPALKAILTEHRHLTPALIQTYARQYILDPFEFSLDVSQFCDVIIGDYNYLFDPVVRLQRFFAATNDRQFFLVDEAHNLVDRARAMYSTSLSAKDLTPILALIPENKANHAVRLKLKNLRRHFRRLQTALEAGELQSNNVALDDGFTSAVNQLTTALRQWLPQQPAKPQLDPILQFFFACTTYLKITELFGSNFRFRLVQQEHHLTVRLFCLDAAPFISEQLDAGRGAVLFSATLSPLDYYQQVLGDNPETLKYQLPSPFPTNSQTILIATYINTTYNQRTNSLAKIIASIHELVTSRPGNYLIFAPSHAYLEQIYAAYRQHFPTQTVVVQTAAMTTDERDQFLAAFQQPATQPVVGFALLGGLFSEGIDLVGDKLIGVAIVGVGLPGLNPETDLIQAYYEARTGQGFAFAYQLPGLNHVFQAAGRVVRSMQDHGVVLLLDQRFAQTRYRTWFPATWKHYHLVHNLSELQRQLQFFWHQHHDL</sequence>
<reference evidence="18" key="1">
    <citation type="submission" date="2022-05" db="EMBL/GenBank/DDBJ databases">
        <authorList>
            <person name="Oliphant S.A."/>
            <person name="Watson-Haigh N.S."/>
            <person name="Sumby K.M."/>
            <person name="Gardner J.M."/>
            <person name="Jiranek V."/>
        </authorList>
    </citation>
    <scope>NUCLEOTIDE SEQUENCE</scope>
    <source>
        <strain evidence="18">Ru20-1</strain>
    </source>
</reference>
<evidence type="ECO:0000313" key="18">
    <source>
        <dbReference type="EMBL" id="USS93089.1"/>
    </source>
</evidence>
<dbReference type="PANTHER" id="PTHR11472">
    <property type="entry name" value="DNA REPAIR DEAD HELICASE RAD3/XP-D SUBFAMILY MEMBER"/>
    <property type="match status" value="1"/>
</dbReference>
<evidence type="ECO:0000256" key="16">
    <source>
        <dbReference type="ARBA" id="ARBA00048954"/>
    </source>
</evidence>
<dbReference type="Gene3D" id="1.10.275.40">
    <property type="match status" value="1"/>
</dbReference>
<dbReference type="InterPro" id="IPR014013">
    <property type="entry name" value="Helic_SF1/SF2_ATP-bd_DinG/Rad3"/>
</dbReference>
<dbReference type="Pfam" id="PF13307">
    <property type="entry name" value="Helicase_C_2"/>
    <property type="match status" value="1"/>
</dbReference>
<keyword evidence="19" id="KW-1185">Reference proteome</keyword>
<dbReference type="InterPro" id="IPR045028">
    <property type="entry name" value="DinG/Rad3-like"/>
</dbReference>
<protein>
    <recommendedName>
        <fullName evidence="15">DNA 5'-3' helicase</fullName>
        <ecNumber evidence="15">5.6.2.3</ecNumber>
    </recommendedName>
</protein>
<proteinExistence type="inferred from homology"/>
<evidence type="ECO:0000256" key="4">
    <source>
        <dbReference type="ARBA" id="ARBA00022741"/>
    </source>
</evidence>
<dbReference type="Gene3D" id="1.10.30.20">
    <property type="entry name" value="Bacterial XPD DNA helicase, FeS cluster domain"/>
    <property type="match status" value="1"/>
</dbReference>
<dbReference type="SMART" id="SM00488">
    <property type="entry name" value="DEXDc2"/>
    <property type="match status" value="1"/>
</dbReference>
<keyword evidence="4" id="KW-0547">Nucleotide-binding</keyword>